<dbReference type="PANTHER" id="PTHR47307:SF1">
    <property type="entry name" value="GLUTATHIONE-REGULATED POTASSIUM-EFFLUX SYSTEM ANCILLARY PROTEIN KEFG"/>
    <property type="match status" value="1"/>
</dbReference>
<protein>
    <submittedName>
        <fullName evidence="3">NAD(P)H-dependent oxidoreductase</fullName>
    </submittedName>
</protein>
<proteinExistence type="predicted"/>
<feature type="domain" description="Flavodoxin-like fold" evidence="2">
    <location>
        <begin position="1"/>
        <end position="171"/>
    </location>
</feature>
<dbReference type="Proteomes" id="UP000800303">
    <property type="component" value="Unassembled WGS sequence"/>
</dbReference>
<dbReference type="InterPro" id="IPR046980">
    <property type="entry name" value="KefG/KefF"/>
</dbReference>
<dbReference type="Gene3D" id="3.40.50.360">
    <property type="match status" value="1"/>
</dbReference>
<reference evidence="3 4" key="1">
    <citation type="submission" date="2020-01" db="EMBL/GenBank/DDBJ databases">
        <title>Polyphasic characterisation and genomic insights into a novel alkali tolerant bacterium VR-M41.</title>
        <authorList>
            <person name="Vemuluri V.R."/>
        </authorList>
    </citation>
    <scope>NUCLEOTIDE SEQUENCE [LARGE SCALE GENOMIC DNA]</scope>
    <source>
        <strain evidence="3 4">VR-M41</strain>
    </source>
</reference>
<evidence type="ECO:0000313" key="3">
    <source>
        <dbReference type="EMBL" id="NGZ75149.1"/>
    </source>
</evidence>
<sequence length="184" mass="21360">MKTLVIAAHPALDTSRLNRRWLEEIRKYPDRITVSSLYEKYPDSVIDIEAEQALAEAHDRIIFQFPFYWFNCPPLMKQWLDEVLLEGWAFGEGSWLFRGKTIGLAVSTGLRDGDYSPNGDYLHEMNTLLLPFEMTARYLQSGYEKPFIQYGVNSRTSEEELQESAERYARHVLEAQSAEIKVES</sequence>
<dbReference type="PANTHER" id="PTHR47307">
    <property type="entry name" value="GLUTATHIONE-REGULATED POTASSIUM-EFFLUX SYSTEM ANCILLARY PROTEIN KEFG"/>
    <property type="match status" value="1"/>
</dbReference>
<accession>A0ABX0F6H5</accession>
<evidence type="ECO:0000259" key="2">
    <source>
        <dbReference type="Pfam" id="PF02525"/>
    </source>
</evidence>
<name>A0ABX0F6H5_9BACL</name>
<organism evidence="3 4">
    <name type="scientific">Saccharibacillus alkalitolerans</name>
    <dbReference type="NCBI Taxonomy" id="2705290"/>
    <lineage>
        <taxon>Bacteria</taxon>
        <taxon>Bacillati</taxon>
        <taxon>Bacillota</taxon>
        <taxon>Bacilli</taxon>
        <taxon>Bacillales</taxon>
        <taxon>Paenibacillaceae</taxon>
        <taxon>Saccharibacillus</taxon>
    </lineage>
</organism>
<keyword evidence="4" id="KW-1185">Reference proteome</keyword>
<evidence type="ECO:0000256" key="1">
    <source>
        <dbReference type="ARBA" id="ARBA00023002"/>
    </source>
</evidence>
<evidence type="ECO:0000313" key="4">
    <source>
        <dbReference type="Proteomes" id="UP000800303"/>
    </source>
</evidence>
<comment type="caution">
    <text evidence="3">The sequence shown here is derived from an EMBL/GenBank/DDBJ whole genome shotgun (WGS) entry which is preliminary data.</text>
</comment>
<dbReference type="Pfam" id="PF02525">
    <property type="entry name" value="Flavodoxin_2"/>
    <property type="match status" value="1"/>
</dbReference>
<dbReference type="InterPro" id="IPR029039">
    <property type="entry name" value="Flavoprotein-like_sf"/>
</dbReference>
<dbReference type="SUPFAM" id="SSF52218">
    <property type="entry name" value="Flavoproteins"/>
    <property type="match status" value="1"/>
</dbReference>
<dbReference type="EMBL" id="JAAFGS010000002">
    <property type="protein sequence ID" value="NGZ75149.1"/>
    <property type="molecule type" value="Genomic_DNA"/>
</dbReference>
<keyword evidence="1" id="KW-0560">Oxidoreductase</keyword>
<gene>
    <name evidence="3" type="ORF">GYN08_07450</name>
</gene>
<dbReference type="InterPro" id="IPR003680">
    <property type="entry name" value="Flavodoxin_fold"/>
</dbReference>
<dbReference type="RefSeq" id="WP_166273565.1">
    <property type="nucleotide sequence ID" value="NZ_JAAFGS010000002.1"/>
</dbReference>